<protein>
    <submittedName>
        <fullName evidence="2">Methyltransferase type 11</fullName>
    </submittedName>
</protein>
<dbReference type="RefSeq" id="WP_073595807.1">
    <property type="nucleotide sequence ID" value="NZ_MRCE01000028.1"/>
</dbReference>
<organism evidence="2 3">
    <name type="scientific">[Phormidium ambiguum] IAM M-71</name>
    <dbReference type="NCBI Taxonomy" id="454136"/>
    <lineage>
        <taxon>Bacteria</taxon>
        <taxon>Bacillati</taxon>
        <taxon>Cyanobacteriota</taxon>
        <taxon>Cyanophyceae</taxon>
        <taxon>Oscillatoriophycideae</taxon>
        <taxon>Aerosakkonematales</taxon>
        <taxon>Aerosakkonemataceae</taxon>
        <taxon>Floridanema</taxon>
    </lineage>
</organism>
<dbReference type="InterPro" id="IPR029063">
    <property type="entry name" value="SAM-dependent_MTases_sf"/>
</dbReference>
<keyword evidence="2" id="KW-0808">Transferase</keyword>
<dbReference type="OrthoDB" id="457170at2"/>
<sequence>MNYLNVGCGYRFHPDWTNIDFVSTGQGVIAHNLTQGIPFPDSSFDVIYNSHFLEHLPKAEAEPFLKECYRVLRPQGVLRIVVPDLEEVVNSYLKLLEKAKNGSPKAAADYEWLLLEWYDTTVRNIVGGEMAKYLAQDEILNEEFVFERCGKEFKNLINMLRKQRQDIELLQTVKSEPIKTAVKEIYRVLRYPSYRRETLLKLFLGKEYTALQIGRFRQSGEVHQWMYDSYSLNLLLRKCGWENIKQCTSVDSYIPNWTRFNLDTEADGTIYRPNSLYMEAIKTSG</sequence>
<dbReference type="Gene3D" id="3.40.50.150">
    <property type="entry name" value="Vaccinia Virus protein VP39"/>
    <property type="match status" value="1"/>
</dbReference>
<dbReference type="Pfam" id="PF08241">
    <property type="entry name" value="Methyltransf_11"/>
    <property type="match status" value="1"/>
</dbReference>
<comment type="caution">
    <text evidence="2">The sequence shown here is derived from an EMBL/GenBank/DDBJ whole genome shotgun (WGS) entry which is preliminary data.</text>
</comment>
<evidence type="ECO:0000259" key="1">
    <source>
        <dbReference type="Pfam" id="PF08241"/>
    </source>
</evidence>
<reference evidence="2 3" key="1">
    <citation type="submission" date="2016-11" db="EMBL/GenBank/DDBJ databases">
        <title>Draft Genome Sequences of Nine Cyanobacterial Strains from Diverse Habitats.</title>
        <authorList>
            <person name="Zhu T."/>
            <person name="Hou S."/>
            <person name="Lu X."/>
            <person name="Hess W.R."/>
        </authorList>
    </citation>
    <scope>NUCLEOTIDE SEQUENCE [LARGE SCALE GENOMIC DNA]</scope>
    <source>
        <strain evidence="2 3">IAM M-71</strain>
    </source>
</reference>
<dbReference type="GO" id="GO:0032259">
    <property type="term" value="P:methylation"/>
    <property type="evidence" value="ECO:0007669"/>
    <property type="project" value="UniProtKB-KW"/>
</dbReference>
<evidence type="ECO:0000313" key="3">
    <source>
        <dbReference type="Proteomes" id="UP000185860"/>
    </source>
</evidence>
<keyword evidence="2" id="KW-0489">Methyltransferase</keyword>
<name>A0A1U7IAQ7_9CYAN</name>
<dbReference type="AlphaFoldDB" id="A0A1U7IAQ7"/>
<feature type="domain" description="Methyltransferase type 11" evidence="1">
    <location>
        <begin position="31"/>
        <end position="79"/>
    </location>
</feature>
<gene>
    <name evidence="2" type="ORF">NIES2119_22835</name>
</gene>
<accession>A0A1U7IAQ7</accession>
<dbReference type="Proteomes" id="UP000185860">
    <property type="component" value="Unassembled WGS sequence"/>
</dbReference>
<proteinExistence type="predicted"/>
<dbReference type="STRING" id="454136.NIES2119_22835"/>
<dbReference type="InterPro" id="IPR013216">
    <property type="entry name" value="Methyltransf_11"/>
</dbReference>
<dbReference type="EMBL" id="MRCE01000028">
    <property type="protein sequence ID" value="OKH33588.1"/>
    <property type="molecule type" value="Genomic_DNA"/>
</dbReference>
<dbReference type="GO" id="GO:0008757">
    <property type="term" value="F:S-adenosylmethionine-dependent methyltransferase activity"/>
    <property type="evidence" value="ECO:0007669"/>
    <property type="project" value="InterPro"/>
</dbReference>
<dbReference type="SUPFAM" id="SSF53335">
    <property type="entry name" value="S-adenosyl-L-methionine-dependent methyltransferases"/>
    <property type="match status" value="1"/>
</dbReference>
<evidence type="ECO:0000313" key="2">
    <source>
        <dbReference type="EMBL" id="OKH33588.1"/>
    </source>
</evidence>
<dbReference type="CDD" id="cd02440">
    <property type="entry name" value="AdoMet_MTases"/>
    <property type="match status" value="1"/>
</dbReference>